<name>A0ABN7V1N8_GIGMA</name>
<comment type="caution">
    <text evidence="1">The sequence shown here is derived from an EMBL/GenBank/DDBJ whole genome shotgun (WGS) entry which is preliminary data.</text>
</comment>
<protein>
    <submittedName>
        <fullName evidence="1">4246_t:CDS:1</fullName>
    </submittedName>
</protein>
<gene>
    <name evidence="1" type="ORF">GMARGA_LOCUS12853</name>
</gene>
<organism evidence="1 2">
    <name type="scientific">Gigaspora margarita</name>
    <dbReference type="NCBI Taxonomy" id="4874"/>
    <lineage>
        <taxon>Eukaryota</taxon>
        <taxon>Fungi</taxon>
        <taxon>Fungi incertae sedis</taxon>
        <taxon>Mucoromycota</taxon>
        <taxon>Glomeromycotina</taxon>
        <taxon>Glomeromycetes</taxon>
        <taxon>Diversisporales</taxon>
        <taxon>Gigasporaceae</taxon>
        <taxon>Gigaspora</taxon>
    </lineage>
</organism>
<reference evidence="1 2" key="1">
    <citation type="submission" date="2021-06" db="EMBL/GenBank/DDBJ databases">
        <authorList>
            <person name="Kallberg Y."/>
            <person name="Tangrot J."/>
            <person name="Rosling A."/>
        </authorList>
    </citation>
    <scope>NUCLEOTIDE SEQUENCE [LARGE SCALE GENOMIC DNA]</scope>
    <source>
        <strain evidence="1 2">120-4 pot B 10/14</strain>
    </source>
</reference>
<accession>A0ABN7V1N8</accession>
<sequence>MNSEDNKTKDLEIGIKKEKIVDISNVLESEDMELNKKLSALTVAMKIESKKINLKLVKLDLKQ</sequence>
<dbReference type="EMBL" id="CAJVQB010007998">
    <property type="protein sequence ID" value="CAG8712493.1"/>
    <property type="molecule type" value="Genomic_DNA"/>
</dbReference>
<evidence type="ECO:0000313" key="2">
    <source>
        <dbReference type="Proteomes" id="UP000789901"/>
    </source>
</evidence>
<proteinExistence type="predicted"/>
<dbReference type="Proteomes" id="UP000789901">
    <property type="component" value="Unassembled WGS sequence"/>
</dbReference>
<keyword evidence="2" id="KW-1185">Reference proteome</keyword>
<evidence type="ECO:0000313" key="1">
    <source>
        <dbReference type="EMBL" id="CAG8712493.1"/>
    </source>
</evidence>